<reference evidence="1" key="1">
    <citation type="journal article" date="2014" name="Int. J. Syst. Evol. Microbiol.">
        <title>Complete genome sequence of Corynebacterium casei LMG S-19264T (=DSM 44701T), isolated from a smear-ripened cheese.</title>
        <authorList>
            <consortium name="US DOE Joint Genome Institute (JGI-PGF)"/>
            <person name="Walter F."/>
            <person name="Albersmeier A."/>
            <person name="Kalinowski J."/>
            <person name="Ruckert C."/>
        </authorList>
    </citation>
    <scope>NUCLEOTIDE SEQUENCE</scope>
    <source>
        <strain evidence="1">JCM 13064</strain>
    </source>
</reference>
<gene>
    <name evidence="1" type="ORF">GCM10007964_18370</name>
</gene>
<proteinExistence type="predicted"/>
<dbReference type="AlphaFoldDB" id="A0A917QZ01"/>
<evidence type="ECO:0000313" key="2">
    <source>
        <dbReference type="Proteomes" id="UP000645217"/>
    </source>
</evidence>
<dbReference type="Proteomes" id="UP000645217">
    <property type="component" value="Unassembled WGS sequence"/>
</dbReference>
<reference evidence="1" key="2">
    <citation type="submission" date="2020-09" db="EMBL/GenBank/DDBJ databases">
        <authorList>
            <person name="Sun Q."/>
            <person name="Ohkuma M."/>
        </authorList>
    </citation>
    <scope>NUCLEOTIDE SEQUENCE</scope>
    <source>
        <strain evidence="1">JCM 13064</strain>
    </source>
</reference>
<organism evidence="1 2">
    <name type="scientific">Sphaerisporangium melleum</name>
    <dbReference type="NCBI Taxonomy" id="321316"/>
    <lineage>
        <taxon>Bacteria</taxon>
        <taxon>Bacillati</taxon>
        <taxon>Actinomycetota</taxon>
        <taxon>Actinomycetes</taxon>
        <taxon>Streptosporangiales</taxon>
        <taxon>Streptosporangiaceae</taxon>
        <taxon>Sphaerisporangium</taxon>
    </lineage>
</organism>
<name>A0A917QZ01_9ACTN</name>
<evidence type="ECO:0000313" key="1">
    <source>
        <dbReference type="EMBL" id="GGK75910.1"/>
    </source>
</evidence>
<protein>
    <submittedName>
        <fullName evidence="1">Uncharacterized protein</fullName>
    </submittedName>
</protein>
<sequence length="117" mass="12709">MARMNRSNAVKCALFAGVGGMVVYVETGGLVVRRFPWPARTHRLWGHDLQRVNYGFSCPAGDGAKEIHRRKTFVATISVQRGIMAFGDPQGISGFWWDFPSPRGAETGGPGGGEEKA</sequence>
<accession>A0A917QZ01</accession>
<keyword evidence="2" id="KW-1185">Reference proteome</keyword>
<comment type="caution">
    <text evidence="1">The sequence shown here is derived from an EMBL/GenBank/DDBJ whole genome shotgun (WGS) entry which is preliminary data.</text>
</comment>
<dbReference type="EMBL" id="BMNT01000008">
    <property type="protein sequence ID" value="GGK75910.1"/>
    <property type="molecule type" value="Genomic_DNA"/>
</dbReference>